<gene>
    <name evidence="1" type="ORF">PL11_007475</name>
</gene>
<dbReference type="EMBL" id="CP018906">
    <property type="protein sequence ID" value="AQW21763.1"/>
    <property type="molecule type" value="Genomic_DNA"/>
</dbReference>
<keyword evidence="2" id="KW-1185">Reference proteome</keyword>
<sequence length="138" mass="16037">MRSGTYKHIEQILMDHPYIERYIKEREDEISYPYIQRDANVGGGKAQYKNDEGTAMMAITIASDKEINFLRFTKQMVDECVNETDPETLSIITELYFKKNRSLTLTGLSQKLNLSRSQIARKRSDFFEQVALKLGFPD</sequence>
<proteinExistence type="predicted"/>
<evidence type="ECO:0000313" key="1">
    <source>
        <dbReference type="EMBL" id="AQW21763.1"/>
    </source>
</evidence>
<name>A0A1S6QJK0_9LACO</name>
<accession>A0A1S6QJK0</accession>
<dbReference type="eggNOG" id="ENOG5032YZ1">
    <property type="taxonomic scope" value="Bacteria"/>
</dbReference>
<dbReference type="NCBIfam" id="TIGR01636">
    <property type="entry name" value="phage_rinA"/>
    <property type="match status" value="1"/>
</dbReference>
<reference evidence="1 2" key="1">
    <citation type="journal article" date="2015" name="Genome Announc.">
        <title>Genome Sequence of Lactobacillus curieae CCTCC M 2011381T, a Novel Producer of Gamma-aminobutyric Acid.</title>
        <authorList>
            <person name="Wang Y."/>
            <person name="Wang Y."/>
            <person name="Lang C."/>
            <person name="Wei D."/>
            <person name="Xu P."/>
            <person name="Xie J."/>
        </authorList>
    </citation>
    <scope>NUCLEOTIDE SEQUENCE [LARGE SCALE GENOMIC DNA]</scope>
    <source>
        <strain evidence="1 2">CCTCC M 2011381</strain>
    </source>
</reference>
<evidence type="ECO:0000313" key="2">
    <source>
        <dbReference type="Proteomes" id="UP000030361"/>
    </source>
</evidence>
<dbReference type="OrthoDB" id="2735906at2"/>
<dbReference type="KEGG" id="lcu:PL11_007475"/>
<dbReference type="InterPro" id="IPR006523">
    <property type="entry name" value="RinA"/>
</dbReference>
<dbReference type="RefSeq" id="WP_035167632.1">
    <property type="nucleotide sequence ID" value="NZ_CP018906.1"/>
</dbReference>
<protein>
    <recommendedName>
        <fullName evidence="3">Transcriptional regulator</fullName>
    </recommendedName>
</protein>
<dbReference type="AlphaFoldDB" id="A0A1S6QJK0"/>
<evidence type="ECO:0008006" key="3">
    <source>
        <dbReference type="Google" id="ProtNLM"/>
    </source>
</evidence>
<organism evidence="1 2">
    <name type="scientific">Lentilactobacillus curieae</name>
    <dbReference type="NCBI Taxonomy" id="1138822"/>
    <lineage>
        <taxon>Bacteria</taxon>
        <taxon>Bacillati</taxon>
        <taxon>Bacillota</taxon>
        <taxon>Bacilli</taxon>
        <taxon>Lactobacillales</taxon>
        <taxon>Lactobacillaceae</taxon>
        <taxon>Lentilactobacillus</taxon>
    </lineage>
</organism>
<dbReference type="Proteomes" id="UP000030361">
    <property type="component" value="Chromosome"/>
</dbReference>